<accession>A0AAV1ZN97</accession>
<gene>
    <name evidence="1" type="ORF">LARSCL_LOCUS6861</name>
</gene>
<sequence>MVFTKEYPEFKGLYLLNKTRYTTVATSLKHLKLQSATVLKLARPST</sequence>
<proteinExistence type="predicted"/>
<comment type="caution">
    <text evidence="1">The sequence shown here is derived from an EMBL/GenBank/DDBJ whole genome shotgun (WGS) entry which is preliminary data.</text>
</comment>
<evidence type="ECO:0000313" key="1">
    <source>
        <dbReference type="EMBL" id="CAL1273380.1"/>
    </source>
</evidence>
<reference evidence="1 2" key="1">
    <citation type="submission" date="2024-04" db="EMBL/GenBank/DDBJ databases">
        <authorList>
            <person name="Rising A."/>
            <person name="Reimegard J."/>
            <person name="Sonavane S."/>
            <person name="Akerstrom W."/>
            <person name="Nylinder S."/>
            <person name="Hedman E."/>
            <person name="Kallberg Y."/>
        </authorList>
    </citation>
    <scope>NUCLEOTIDE SEQUENCE [LARGE SCALE GENOMIC DNA]</scope>
</reference>
<protein>
    <submittedName>
        <fullName evidence="1">Uncharacterized protein</fullName>
    </submittedName>
</protein>
<name>A0AAV1ZN97_9ARAC</name>
<organism evidence="1 2">
    <name type="scientific">Larinioides sclopetarius</name>
    <dbReference type="NCBI Taxonomy" id="280406"/>
    <lineage>
        <taxon>Eukaryota</taxon>
        <taxon>Metazoa</taxon>
        <taxon>Ecdysozoa</taxon>
        <taxon>Arthropoda</taxon>
        <taxon>Chelicerata</taxon>
        <taxon>Arachnida</taxon>
        <taxon>Araneae</taxon>
        <taxon>Araneomorphae</taxon>
        <taxon>Entelegynae</taxon>
        <taxon>Araneoidea</taxon>
        <taxon>Araneidae</taxon>
        <taxon>Larinioides</taxon>
    </lineage>
</organism>
<dbReference type="EMBL" id="CAXIEN010000067">
    <property type="protein sequence ID" value="CAL1273380.1"/>
    <property type="molecule type" value="Genomic_DNA"/>
</dbReference>
<dbReference type="Proteomes" id="UP001497382">
    <property type="component" value="Unassembled WGS sequence"/>
</dbReference>
<dbReference type="AlphaFoldDB" id="A0AAV1ZN97"/>
<keyword evidence="2" id="KW-1185">Reference proteome</keyword>
<evidence type="ECO:0000313" key="2">
    <source>
        <dbReference type="Proteomes" id="UP001497382"/>
    </source>
</evidence>